<feature type="transmembrane region" description="Helical" evidence="6">
    <location>
        <begin position="15"/>
        <end position="33"/>
    </location>
</feature>
<feature type="transmembrane region" description="Helical" evidence="6">
    <location>
        <begin position="340"/>
        <end position="360"/>
    </location>
</feature>
<comment type="subcellular location">
    <subcellularLocation>
        <location evidence="1">Membrane</location>
        <topology evidence="1">Multi-pass membrane protein</topology>
    </subcellularLocation>
</comment>
<dbReference type="InterPro" id="IPR031312">
    <property type="entry name" value="Na/sul_symport_CS"/>
</dbReference>
<feature type="transmembrane region" description="Helical" evidence="6">
    <location>
        <begin position="458"/>
        <end position="482"/>
    </location>
</feature>
<keyword evidence="5 6" id="KW-0472">Membrane</keyword>
<organism evidence="7 8">
    <name type="scientific">Wenzhouxiangella sediminis</name>
    <dbReference type="NCBI Taxonomy" id="1792836"/>
    <lineage>
        <taxon>Bacteria</taxon>
        <taxon>Pseudomonadati</taxon>
        <taxon>Pseudomonadota</taxon>
        <taxon>Gammaproteobacteria</taxon>
        <taxon>Chromatiales</taxon>
        <taxon>Wenzhouxiangellaceae</taxon>
        <taxon>Wenzhouxiangella</taxon>
    </lineage>
</organism>
<keyword evidence="2" id="KW-0813">Transport</keyword>
<evidence type="ECO:0000256" key="2">
    <source>
        <dbReference type="ARBA" id="ARBA00022448"/>
    </source>
</evidence>
<evidence type="ECO:0000313" key="7">
    <source>
        <dbReference type="EMBL" id="RFF32282.1"/>
    </source>
</evidence>
<feature type="transmembrane region" description="Helical" evidence="6">
    <location>
        <begin position="45"/>
        <end position="75"/>
    </location>
</feature>
<dbReference type="InterPro" id="IPR001898">
    <property type="entry name" value="SLC13A/DASS"/>
</dbReference>
<feature type="transmembrane region" description="Helical" evidence="6">
    <location>
        <begin position="176"/>
        <end position="199"/>
    </location>
</feature>
<evidence type="ECO:0000256" key="4">
    <source>
        <dbReference type="ARBA" id="ARBA00022989"/>
    </source>
</evidence>
<dbReference type="PROSITE" id="PS01271">
    <property type="entry name" value="NA_SULFATE"/>
    <property type="match status" value="1"/>
</dbReference>
<dbReference type="PANTHER" id="PTHR10283">
    <property type="entry name" value="SOLUTE CARRIER FAMILY 13 MEMBER"/>
    <property type="match status" value="1"/>
</dbReference>
<dbReference type="AlphaFoldDB" id="A0A3E1KC28"/>
<dbReference type="GO" id="GO:0005886">
    <property type="term" value="C:plasma membrane"/>
    <property type="evidence" value="ECO:0007669"/>
    <property type="project" value="TreeGrafter"/>
</dbReference>
<dbReference type="Proteomes" id="UP000260351">
    <property type="component" value="Unassembled WGS sequence"/>
</dbReference>
<evidence type="ECO:0000256" key="3">
    <source>
        <dbReference type="ARBA" id="ARBA00022692"/>
    </source>
</evidence>
<feature type="transmembrane region" description="Helical" evidence="6">
    <location>
        <begin position="126"/>
        <end position="142"/>
    </location>
</feature>
<dbReference type="NCBIfam" id="TIGR00785">
    <property type="entry name" value="dass"/>
    <property type="match status" value="1"/>
</dbReference>
<dbReference type="PANTHER" id="PTHR10283:SF82">
    <property type="entry name" value="SOLUTE CARRIER FAMILY 13 MEMBER 2"/>
    <property type="match status" value="1"/>
</dbReference>
<gene>
    <name evidence="7" type="ORF">DZC52_02100</name>
</gene>
<feature type="transmembrane region" description="Helical" evidence="6">
    <location>
        <begin position="372"/>
        <end position="390"/>
    </location>
</feature>
<dbReference type="GO" id="GO:0015141">
    <property type="term" value="F:succinate transmembrane transporter activity"/>
    <property type="evidence" value="ECO:0007669"/>
    <property type="project" value="UniProtKB-ARBA"/>
</dbReference>
<evidence type="ECO:0000256" key="1">
    <source>
        <dbReference type="ARBA" id="ARBA00004141"/>
    </source>
</evidence>
<dbReference type="Pfam" id="PF00939">
    <property type="entry name" value="Na_sulph_symp"/>
    <property type="match status" value="1"/>
</dbReference>
<protein>
    <submittedName>
        <fullName evidence="7">DASS family sodium-coupled anion symporter</fullName>
    </submittedName>
</protein>
<feature type="transmembrane region" description="Helical" evidence="6">
    <location>
        <begin position="277"/>
        <end position="294"/>
    </location>
</feature>
<keyword evidence="8" id="KW-1185">Reference proteome</keyword>
<feature type="transmembrane region" description="Helical" evidence="6">
    <location>
        <begin position="397"/>
        <end position="415"/>
    </location>
</feature>
<evidence type="ECO:0000256" key="6">
    <source>
        <dbReference type="SAM" id="Phobius"/>
    </source>
</evidence>
<reference evidence="7 8" key="1">
    <citation type="submission" date="2018-08" db="EMBL/GenBank/DDBJ databases">
        <title>Wenzhouxiangella salilacus sp. nov., a novel bacterium isolated from a saline lake in Xinjiang Province, China.</title>
        <authorList>
            <person name="Han S."/>
        </authorList>
    </citation>
    <scope>NUCLEOTIDE SEQUENCE [LARGE SCALE GENOMIC DNA]</scope>
    <source>
        <strain evidence="7 8">XDB06</strain>
    </source>
</reference>
<keyword evidence="3 6" id="KW-0812">Transmembrane</keyword>
<proteinExistence type="predicted"/>
<feature type="transmembrane region" description="Helical" evidence="6">
    <location>
        <begin position="421"/>
        <end position="446"/>
    </location>
</feature>
<evidence type="ECO:0000313" key="8">
    <source>
        <dbReference type="Proteomes" id="UP000260351"/>
    </source>
</evidence>
<name>A0A3E1KC28_9GAMM</name>
<accession>A0A3E1KC28</accession>
<feature type="transmembrane region" description="Helical" evidence="6">
    <location>
        <begin position="148"/>
        <end position="164"/>
    </location>
</feature>
<feature type="transmembrane region" description="Helical" evidence="6">
    <location>
        <begin position="219"/>
        <end position="241"/>
    </location>
</feature>
<evidence type="ECO:0000256" key="5">
    <source>
        <dbReference type="ARBA" id="ARBA00023136"/>
    </source>
</evidence>
<dbReference type="EMBL" id="QUZK01000012">
    <property type="protein sequence ID" value="RFF32282.1"/>
    <property type="molecule type" value="Genomic_DNA"/>
</dbReference>
<keyword evidence="4 6" id="KW-1133">Transmembrane helix</keyword>
<dbReference type="RefSeq" id="WP_116649464.1">
    <property type="nucleotide sequence ID" value="NZ_QUZK01000012.1"/>
</dbReference>
<comment type="caution">
    <text evidence="7">The sequence shown here is derived from an EMBL/GenBank/DDBJ whole genome shotgun (WGS) entry which is preliminary data.</text>
</comment>
<sequence>MTRAGEHGSALRPRIGLIAGPLAFLVMLLLPAPESMPEQAWRVSAVATLMVVWWICEALPIAATALLPIVLFPLLGVTDIAGATTPFANPLIYLFLGGFIIALGMERSGLHRRIALFIIRRVGTHPRALVAGFMLAAAFLSMWVSNTATAMMMLPIALSVIRLVEGDDASTAGGDFALILLLALAYACNIGGLGTLIGTPPNALLAAYLLENHELSIGFAQWLLVGLPLVVLALPLVYLVLTRVVFHVSGNELPGGREMLHEALAHSGPMTRAEKQVAAVFVLTAALWVTRPLIEPWLPGLSDTGIAIFGALLLFVVPLDWRGWRFVLTWRDTARLPWEVLILFGGGLSLAAGIADSGLAGWIGSAFQQLEALPVLVLILMAVAAVIFLTEVTSNTATAAAFLPILGSVAVGMGLDPVVLAAPAAVAASCAFMLPVATPPNAIVYGSSRVSIPQMARAGLAVNILMIIVVTGLMYFLLGWVFGADMAPG</sequence>
<feature type="transmembrane region" description="Helical" evidence="6">
    <location>
        <begin position="300"/>
        <end position="319"/>
    </location>
</feature>
<dbReference type="OrthoDB" id="9766267at2"/>
<feature type="transmembrane region" description="Helical" evidence="6">
    <location>
        <begin position="87"/>
        <end position="105"/>
    </location>
</feature>